<gene>
    <name evidence="1" type="ORF">H9647_01465</name>
</gene>
<evidence type="ECO:0000313" key="1">
    <source>
        <dbReference type="EMBL" id="MBD7966723.1"/>
    </source>
</evidence>
<accession>A0ABR8STA2</accession>
<proteinExistence type="predicted"/>
<sequence length="228" mass="27385">MATWVTHFRIAERLIDLGLPVCKEEFVVGNIGPDCGIYREGAGFIPPKEITHFQIDRKIDADLFYNQYLLHNEKDIHTKKVSFYLGYYLHLVTDQEWNKCYQAKKKEPLYQNILESPEYWSLIKGDWYGIDFQYLKNNKDHIFWTTFQNITDFPNYLEFFPKGQVDEQIRGITSFYLENTIPNDHHFIYLTQSEVDEFVEHTVSRIIEILEPRIDKMRIRRDNYDTIH</sequence>
<dbReference type="EMBL" id="JACSQL010000001">
    <property type="protein sequence ID" value="MBD7966723.1"/>
    <property type="molecule type" value="Genomic_DNA"/>
</dbReference>
<evidence type="ECO:0000313" key="2">
    <source>
        <dbReference type="Proteomes" id="UP000608071"/>
    </source>
</evidence>
<comment type="caution">
    <text evidence="1">The sequence shown here is derived from an EMBL/GenBank/DDBJ whole genome shotgun (WGS) entry which is preliminary data.</text>
</comment>
<keyword evidence="2" id="KW-1185">Reference proteome</keyword>
<reference evidence="1 2" key="1">
    <citation type="submission" date="2020-08" db="EMBL/GenBank/DDBJ databases">
        <title>A Genomic Blueprint of the Chicken Gut Microbiome.</title>
        <authorList>
            <person name="Gilroy R."/>
            <person name="Ravi A."/>
            <person name="Getino M."/>
            <person name="Pursley I."/>
            <person name="Horton D.L."/>
            <person name="Alikhan N.-F."/>
            <person name="Baker D."/>
            <person name="Gharbi K."/>
            <person name="Hall N."/>
            <person name="Watson M."/>
            <person name="Adriaenssens E.M."/>
            <person name="Foster-Nyarko E."/>
            <person name="Jarju S."/>
            <person name="Secka A."/>
            <person name="Antonio M."/>
            <person name="Oren A."/>
            <person name="Chaudhuri R."/>
            <person name="La Ragione R.M."/>
            <person name="Hildebrand F."/>
            <person name="Pallen M.J."/>
        </authorList>
    </citation>
    <scope>NUCLEOTIDE SEQUENCE [LARGE SCALE GENOMIC DNA]</scope>
    <source>
        <strain evidence="1 2">Sa2BVA9</strain>
    </source>
</reference>
<organism evidence="1 2">
    <name type="scientific">Paenibacillus gallinarum</name>
    <dbReference type="NCBI Taxonomy" id="2762232"/>
    <lineage>
        <taxon>Bacteria</taxon>
        <taxon>Bacillati</taxon>
        <taxon>Bacillota</taxon>
        <taxon>Bacilli</taxon>
        <taxon>Bacillales</taxon>
        <taxon>Paenibacillaceae</taxon>
        <taxon>Paenibacillus</taxon>
    </lineage>
</organism>
<evidence type="ECO:0008006" key="3">
    <source>
        <dbReference type="Google" id="ProtNLM"/>
    </source>
</evidence>
<dbReference type="Proteomes" id="UP000608071">
    <property type="component" value="Unassembled WGS sequence"/>
</dbReference>
<dbReference type="RefSeq" id="WP_191797518.1">
    <property type="nucleotide sequence ID" value="NZ_JACSQL010000001.1"/>
</dbReference>
<protein>
    <recommendedName>
        <fullName evidence="3">Phospholipase C/D domain-containing protein</fullName>
    </recommendedName>
</protein>
<name>A0ABR8STA2_9BACL</name>